<proteinExistence type="predicted"/>
<comment type="caution">
    <text evidence="1">The sequence shown here is derived from an EMBL/GenBank/DDBJ whole genome shotgun (WGS) entry which is preliminary data.</text>
</comment>
<evidence type="ECO:0000313" key="2">
    <source>
        <dbReference type="Proteomes" id="UP001207654"/>
    </source>
</evidence>
<evidence type="ECO:0000313" key="1">
    <source>
        <dbReference type="EMBL" id="MCY1078152.1"/>
    </source>
</evidence>
<name>A0ABT4A924_9BACT</name>
<dbReference type="Proteomes" id="UP001207654">
    <property type="component" value="Unassembled WGS sequence"/>
</dbReference>
<gene>
    <name evidence="1" type="ORF">OV287_27115</name>
</gene>
<dbReference type="EMBL" id="JAPNKA010000001">
    <property type="protein sequence ID" value="MCY1078152.1"/>
    <property type="molecule type" value="Genomic_DNA"/>
</dbReference>
<organism evidence="1 2">
    <name type="scientific">Archangium lansingense</name>
    <dbReference type="NCBI Taxonomy" id="2995310"/>
    <lineage>
        <taxon>Bacteria</taxon>
        <taxon>Pseudomonadati</taxon>
        <taxon>Myxococcota</taxon>
        <taxon>Myxococcia</taxon>
        <taxon>Myxococcales</taxon>
        <taxon>Cystobacterineae</taxon>
        <taxon>Archangiaceae</taxon>
        <taxon>Archangium</taxon>
    </lineage>
</organism>
<sequence>MANDIKSIDIDVRVQMMDGNPCATWSFDREEGGRDATQVKLFSGQEYQVTYRLLDATSWSLAAVSLRRVYDSISAGFVTLTQGETMQTPQSLEDGAGTVSVTSFNPDALTLNITNALSSGSEAFTLGLSLTVSANSQGIPKQSSQDPQVVLEPITIPPPPILVSA</sequence>
<reference evidence="1 2" key="1">
    <citation type="submission" date="2022-11" db="EMBL/GenBank/DDBJ databases">
        <title>Minimal conservation of predation-associated metabolite biosynthetic gene clusters underscores biosynthetic potential of Myxococcota including descriptions for ten novel species: Archangium lansinium sp. nov., Myxococcus landrumus sp. nov., Nannocystis bai.</title>
        <authorList>
            <person name="Ahearne A."/>
            <person name="Stevens C."/>
            <person name="Phillips K."/>
        </authorList>
    </citation>
    <scope>NUCLEOTIDE SEQUENCE [LARGE SCALE GENOMIC DNA]</scope>
    <source>
        <strain evidence="1 2">MIWBW</strain>
    </source>
</reference>
<dbReference type="RefSeq" id="WP_267536944.1">
    <property type="nucleotide sequence ID" value="NZ_JAPNKA010000001.1"/>
</dbReference>
<accession>A0ABT4A924</accession>
<keyword evidence="2" id="KW-1185">Reference proteome</keyword>
<protein>
    <submittedName>
        <fullName evidence="1">Uncharacterized protein</fullName>
    </submittedName>
</protein>